<organism evidence="2 3">
    <name type="scientific">Tetrabaena socialis</name>
    <dbReference type="NCBI Taxonomy" id="47790"/>
    <lineage>
        <taxon>Eukaryota</taxon>
        <taxon>Viridiplantae</taxon>
        <taxon>Chlorophyta</taxon>
        <taxon>core chlorophytes</taxon>
        <taxon>Chlorophyceae</taxon>
        <taxon>CS clade</taxon>
        <taxon>Chlamydomonadales</taxon>
        <taxon>Tetrabaenaceae</taxon>
        <taxon>Tetrabaena</taxon>
    </lineage>
</organism>
<dbReference type="EMBL" id="PGGS01000762">
    <property type="protein sequence ID" value="PNH01918.1"/>
    <property type="molecule type" value="Genomic_DNA"/>
</dbReference>
<feature type="region of interest" description="Disordered" evidence="1">
    <location>
        <begin position="1213"/>
        <end position="1292"/>
    </location>
</feature>
<proteinExistence type="predicted"/>
<feature type="compositionally biased region" description="Low complexity" evidence="1">
    <location>
        <begin position="609"/>
        <end position="629"/>
    </location>
</feature>
<dbReference type="GO" id="GO:0005783">
    <property type="term" value="C:endoplasmic reticulum"/>
    <property type="evidence" value="ECO:0007669"/>
    <property type="project" value="TreeGrafter"/>
</dbReference>
<feature type="compositionally biased region" description="Low complexity" evidence="1">
    <location>
        <begin position="1270"/>
        <end position="1285"/>
    </location>
</feature>
<accession>A0A2J7ZNT7</accession>
<reference evidence="2 3" key="1">
    <citation type="journal article" date="2017" name="Mol. Biol. Evol.">
        <title>The 4-celled Tetrabaena socialis nuclear genome reveals the essential components for genetic control of cell number at the origin of multicellularity in the volvocine lineage.</title>
        <authorList>
            <person name="Featherston J."/>
            <person name="Arakaki Y."/>
            <person name="Hanschen E.R."/>
            <person name="Ferris P.J."/>
            <person name="Michod R.E."/>
            <person name="Olson B.J.S.C."/>
            <person name="Nozaki H."/>
            <person name="Durand P.M."/>
        </authorList>
    </citation>
    <scope>NUCLEOTIDE SEQUENCE [LARGE SCALE GENOMIC DNA]</scope>
    <source>
        <strain evidence="2 3">NIES-571</strain>
    </source>
</reference>
<feature type="compositionally biased region" description="Low complexity" evidence="1">
    <location>
        <begin position="25"/>
        <end position="44"/>
    </location>
</feature>
<dbReference type="GO" id="GO:0071944">
    <property type="term" value="C:cell periphery"/>
    <property type="evidence" value="ECO:0007669"/>
    <property type="project" value="TreeGrafter"/>
</dbReference>
<dbReference type="Gene3D" id="1.25.40.20">
    <property type="entry name" value="Ankyrin repeat-containing domain"/>
    <property type="match status" value="6"/>
</dbReference>
<name>A0A2J7ZNT7_9CHLO</name>
<gene>
    <name evidence="2" type="ORF">TSOC_012147</name>
</gene>
<dbReference type="GO" id="GO:0030149">
    <property type="term" value="P:sphingolipid catabolic process"/>
    <property type="evidence" value="ECO:0007669"/>
    <property type="project" value="TreeGrafter"/>
</dbReference>
<dbReference type="Proteomes" id="UP000236333">
    <property type="component" value="Unassembled WGS sequence"/>
</dbReference>
<feature type="non-terminal residue" evidence="2">
    <location>
        <position position="1"/>
    </location>
</feature>
<dbReference type="GO" id="GO:0046513">
    <property type="term" value="P:ceramide biosynthetic process"/>
    <property type="evidence" value="ECO:0007669"/>
    <property type="project" value="TreeGrafter"/>
</dbReference>
<keyword evidence="3" id="KW-1185">Reference proteome</keyword>
<dbReference type="PANTHER" id="PTHR12393:SF6">
    <property type="entry name" value="SPHINGOMYELIN PHOSPHODIESTERASE 2"/>
    <property type="match status" value="1"/>
</dbReference>
<evidence type="ECO:0000256" key="1">
    <source>
        <dbReference type="SAM" id="MobiDB-lite"/>
    </source>
</evidence>
<dbReference type="OrthoDB" id="60283at2759"/>
<evidence type="ECO:0000313" key="3">
    <source>
        <dbReference type="Proteomes" id="UP000236333"/>
    </source>
</evidence>
<feature type="region of interest" description="Disordered" evidence="1">
    <location>
        <begin position="1"/>
        <end position="56"/>
    </location>
</feature>
<comment type="caution">
    <text evidence="2">The sequence shown here is derived from an EMBL/GenBank/DDBJ whole genome shotgun (WGS) entry which is preliminary data.</text>
</comment>
<dbReference type="GO" id="GO:0016020">
    <property type="term" value="C:membrane"/>
    <property type="evidence" value="ECO:0007669"/>
    <property type="project" value="TreeGrafter"/>
</dbReference>
<feature type="compositionally biased region" description="Low complexity" evidence="1">
    <location>
        <begin position="1249"/>
        <end position="1259"/>
    </location>
</feature>
<dbReference type="SUPFAM" id="SSF48403">
    <property type="entry name" value="Ankyrin repeat"/>
    <property type="match status" value="4"/>
</dbReference>
<dbReference type="GO" id="GO:0004620">
    <property type="term" value="F:phospholipase activity"/>
    <property type="evidence" value="ECO:0007669"/>
    <property type="project" value="TreeGrafter"/>
</dbReference>
<feature type="region of interest" description="Disordered" evidence="1">
    <location>
        <begin position="592"/>
        <end position="630"/>
    </location>
</feature>
<dbReference type="PANTHER" id="PTHR12393">
    <property type="entry name" value="SPHINGOMYELIN PHOSPHODIESTERASE RELATED"/>
    <property type="match status" value="1"/>
</dbReference>
<evidence type="ECO:0000313" key="2">
    <source>
        <dbReference type="EMBL" id="PNH01918.1"/>
    </source>
</evidence>
<sequence>GLRLCPTPGPSSPMEQQQAHKRQRAQLQPPSQQQQEQQQQQQRPGAAPGTTHDDPSRVWLPEVVQHFARFLGGNELPCTLRLVNKATAAQFRGPQHTTVQLSLLVPHHAFARRWGSPDATRSLAVLQRQQLLCLTARSGSIANLEVLLAREDLVHPEDDAVLASAAEAGQLEACRWLRQQGYPLHFGVFNAAARAGHMAVCEWLLAEGCPSCSVGVQAAPAAAARGGHVGLMDWLLARTADAQRANDGWDLLDAAAEGCDLPTLQRLHRTYLDSRGEELPEDVQEAVVVSAAGSPTADWRDKVEWLEARGYPRIDSAITEAVQRVDDRERLEWLQDREYDVYPELGYQAALRHSLEDAMEFVLGEEADTRDQLAFDLLPRAASKGHLAVLKEMHPSIDRFDYKSVADAAAEAGQLPALAWLVETVGAARALTVRVFARAARSGSVEMLAWLRERGCPWDASVFAEAAAFGSEEQLEWLAEHGCPMGSDGQPYLEALVNADLAVLRCLRRLGCPWDPVGRTFTYAVVICNAHCGSSPGRRKQLLLALTWLVEQGCPVGWAAAEWEAEEGGDGEVLALGLEQLRSPIPVVSVAPVAPPMGQQQPHKRQRAQRQPPSQQPQQQQPEAAPYAANDDPSRVWLPEVVHHFAGFLNGNELAATLRLVNKATAAQFRGPQHTTVRLSVLVPCHAFAWRWGGSDATRGLTVRQRTQLPSLTARSGNIANLEVLHARDDLVTSPMNKAVLEAAAGAGQLEVCRWLRQHDCPWDASAPDAAAGAGHKEVCEWLLTEGCQLLGCTPPRPCAPPQLQLQQAVARPARRRPFSAVVMLGRAAGRGHRAVCEWLLTHGCPEDVGAASDAARGGHVGLMDWLLARTAGAQRSNDVWILLDAAAAGCDLPTLQRLHHTYLDSRDEELSVAQHRTILVEAAGSSTADWRDKVEWLEGRGHPRTNSVCTEAVQRVDGRERLEWLQQRGYPLTAGTLNQAAQHGNADALDFLMAQGVQLSGHQAYTDMFRAARGGHLAVLRVLHAHGVRIGQRSVNIAAAGAANGHLAVVAWGVQLGAALSVDLYKAAASSGSAEVMAWLHERGCPWNASVFAAAAAVGREEQLEWLAARGCPMGSDGQPYRRALENADLATLRCLRRLGCPWSPVGKTFTAAIRACIVPAHRKQLLLALTWLVEQGCPVEWVAAERAAKKEGSGEVLACVRQLRPPSAWARGGRLRAANRDEGGAGVGTSRDLSGAPRGPNSPVMEQQQLLQRQRTQPQPPSQDKKQQQPQQLSQAQQQQQQPEAASDATNDDLSRVWLPEVVQHFASFMDGNELACTLRLVNKATAAPFRGPQHTTVRLSVLVPHHAFVRRWGGSNATRSLTVRQREALPCLTARSGSVANLEVLLARNDLTSPLRTLVLWDAACAGQLEVCRWLRQQGCPWDANVPDAAAGAGHKEVCEWLLAEGCPSRAGVMLGRAAGGGHRAMCEWLLTHGSPVNGEAAAMAACGGHVGLMDWLLAWTDAQILNVCRLLAAAAEGCNLPTLQRLYDTHLDSRGRQLQVGEHGLVVEAAAGSHTADWQDKVEWLEGRGCRRAHSAYWVAARLVDSRERLEWLQQRGYAALSADAVFYAAQHGNADALGFLLARGVRLLGRELYFAAQGGHLAALAVLHAHGACIDMYHIVKSAAAAAAEAGQLPAVAWLVETLGAARVLTADVCSSAAHSGNAELLAWLHERGCPWDASVFAAAARAGSEEQLEWLVERGCPMAKDGDPYWHALKNADLAVLRCLRWLGCPWGPVGHTFTTAVGACCGSAPGQRKQLLLVLTWLVEQGCPVDWGAAEQEAKKESNGSKVLAWVGQLRPPSRGSVGAG</sequence>
<protein>
    <submittedName>
        <fullName evidence="2">Ankyrin repeat domain-containing protein</fullName>
    </submittedName>
</protein>
<dbReference type="InterPro" id="IPR036770">
    <property type="entry name" value="Ankyrin_rpt-contain_sf"/>
</dbReference>